<accession>A0ABT9SCA2</accession>
<comment type="similarity">
    <text evidence="1">Belongs to the ATP-dependent AMP-binding enzyme family.</text>
</comment>
<dbReference type="SUPFAM" id="SSF56801">
    <property type="entry name" value="Acetyl-CoA synthetase-like"/>
    <property type="match status" value="1"/>
</dbReference>
<dbReference type="Pfam" id="PF13193">
    <property type="entry name" value="AMP-binding_C"/>
    <property type="match status" value="1"/>
</dbReference>
<proteinExistence type="inferred from homology"/>
<dbReference type="InterPro" id="IPR045851">
    <property type="entry name" value="AMP-bd_C_sf"/>
</dbReference>
<name>A0ABT9SCA2_9BURK</name>
<comment type="caution">
    <text evidence="5">The sequence shown here is derived from an EMBL/GenBank/DDBJ whole genome shotgun (WGS) entry which is preliminary data.</text>
</comment>
<dbReference type="RefSeq" id="WP_307690801.1">
    <property type="nucleotide sequence ID" value="NZ_JAUSRO010000010.1"/>
</dbReference>
<dbReference type="Gene3D" id="3.40.50.12780">
    <property type="entry name" value="N-terminal domain of ligase-like"/>
    <property type="match status" value="1"/>
</dbReference>
<feature type="domain" description="AMP-dependent synthetase/ligase" evidence="3">
    <location>
        <begin position="14"/>
        <end position="367"/>
    </location>
</feature>
<keyword evidence="2 5" id="KW-0436">Ligase</keyword>
<evidence type="ECO:0000256" key="2">
    <source>
        <dbReference type="ARBA" id="ARBA00022598"/>
    </source>
</evidence>
<dbReference type="Proteomes" id="UP001226867">
    <property type="component" value="Unassembled WGS sequence"/>
</dbReference>
<feature type="domain" description="AMP-binding enzyme C-terminal" evidence="4">
    <location>
        <begin position="425"/>
        <end position="502"/>
    </location>
</feature>
<evidence type="ECO:0000313" key="5">
    <source>
        <dbReference type="EMBL" id="MDP9901012.1"/>
    </source>
</evidence>
<organism evidence="5 6">
    <name type="scientific">Variovorax ginsengisoli</name>
    <dbReference type="NCBI Taxonomy" id="363844"/>
    <lineage>
        <taxon>Bacteria</taxon>
        <taxon>Pseudomonadati</taxon>
        <taxon>Pseudomonadota</taxon>
        <taxon>Betaproteobacteria</taxon>
        <taxon>Burkholderiales</taxon>
        <taxon>Comamonadaceae</taxon>
        <taxon>Variovorax</taxon>
    </lineage>
</organism>
<dbReference type="GO" id="GO:0016874">
    <property type="term" value="F:ligase activity"/>
    <property type="evidence" value="ECO:0007669"/>
    <property type="project" value="UniProtKB-KW"/>
</dbReference>
<dbReference type="PANTHER" id="PTHR43201:SF5">
    <property type="entry name" value="MEDIUM-CHAIN ACYL-COA LIGASE ACSF2, MITOCHONDRIAL"/>
    <property type="match status" value="1"/>
</dbReference>
<dbReference type="InterPro" id="IPR000873">
    <property type="entry name" value="AMP-dep_synth/lig_dom"/>
</dbReference>
<dbReference type="Pfam" id="PF00501">
    <property type="entry name" value="AMP-binding"/>
    <property type="match status" value="1"/>
</dbReference>
<dbReference type="Gene3D" id="3.30.300.30">
    <property type="match status" value="1"/>
</dbReference>
<evidence type="ECO:0000259" key="3">
    <source>
        <dbReference type="Pfam" id="PF00501"/>
    </source>
</evidence>
<keyword evidence="6" id="KW-1185">Reference proteome</keyword>
<reference evidence="5 6" key="1">
    <citation type="submission" date="2023-07" db="EMBL/GenBank/DDBJ databases">
        <title>Sorghum-associated microbial communities from plants grown in Nebraska, USA.</title>
        <authorList>
            <person name="Schachtman D."/>
        </authorList>
    </citation>
    <scope>NUCLEOTIDE SEQUENCE [LARGE SCALE GENOMIC DNA]</scope>
    <source>
        <strain evidence="5 6">DS1607</strain>
    </source>
</reference>
<evidence type="ECO:0000259" key="4">
    <source>
        <dbReference type="Pfam" id="PF13193"/>
    </source>
</evidence>
<protein>
    <submittedName>
        <fullName evidence="5">Acyl-CoA synthetase (AMP-forming)/AMP-acid ligase II</fullName>
    </submittedName>
</protein>
<dbReference type="EMBL" id="JAUSRO010000010">
    <property type="protein sequence ID" value="MDP9901012.1"/>
    <property type="molecule type" value="Genomic_DNA"/>
</dbReference>
<evidence type="ECO:0000256" key="1">
    <source>
        <dbReference type="ARBA" id="ARBA00006432"/>
    </source>
</evidence>
<gene>
    <name evidence="5" type="ORF">J2W36_003278</name>
</gene>
<dbReference type="PANTHER" id="PTHR43201">
    <property type="entry name" value="ACYL-COA SYNTHETASE"/>
    <property type="match status" value="1"/>
</dbReference>
<dbReference type="InterPro" id="IPR025110">
    <property type="entry name" value="AMP-bd_C"/>
</dbReference>
<dbReference type="InterPro" id="IPR042099">
    <property type="entry name" value="ANL_N_sf"/>
</dbReference>
<sequence length="520" mass="56614">MTTPDFQPLHIGLHAAARPNRTAVVMADGSARLDYAALDRRSRRLAVHLRRQGLGRGDHIAVLMRNNVDYFSVCWAAQRCGLYFTPVNWHLAPDEVAYIVKDCGAKALIVSPTELEVAATFAHRLPQLSIRLVGGAAQGGFDSLDAILDDPASDGATLDEIEGQPMFYSSGTTGRPKGIKRPAAAAPWGSPGMGDQLAARLHGIDAGAVLLSLAPLYHAAPLSWAMAALRYGGEVVVMPKFKPAEALTAIAQHHVTHAQFVPTMFVRLLELPEAERRRHDLASLRMVVHAAAPCPIEVKQRMLDWFGPIVHEYYAGSENNGLCAAGPQDWMSHPGTVGRALFGQVRVLDEAEDELPAGEIGALYFSGTPRFEYHNDPQKTQRAFSKQGWSTLGDFGHIDEDGFVYLADRRTDLIISGGVNIYPRETEEALMGHPAVHDAAVVGAPSAEFGEDVLAVVELRDGVAPSTALAQELIDFCRTRIAHFKCPRRVEFGILPRTPTGKLLRRVVKEQWRTAPAATV</sequence>
<evidence type="ECO:0000313" key="6">
    <source>
        <dbReference type="Proteomes" id="UP001226867"/>
    </source>
</evidence>